<dbReference type="EMBL" id="BPLQ01010754">
    <property type="protein sequence ID" value="GIY53314.1"/>
    <property type="molecule type" value="Genomic_DNA"/>
</dbReference>
<dbReference type="AlphaFoldDB" id="A0AAV4U678"/>
<dbReference type="Proteomes" id="UP001054837">
    <property type="component" value="Unassembled WGS sequence"/>
</dbReference>
<feature type="signal peptide" evidence="1">
    <location>
        <begin position="1"/>
        <end position="22"/>
    </location>
</feature>
<reference evidence="2 3" key="1">
    <citation type="submission" date="2021-06" db="EMBL/GenBank/DDBJ databases">
        <title>Caerostris darwini draft genome.</title>
        <authorList>
            <person name="Kono N."/>
            <person name="Arakawa K."/>
        </authorList>
    </citation>
    <scope>NUCLEOTIDE SEQUENCE [LARGE SCALE GENOMIC DNA]</scope>
</reference>
<feature type="chain" id="PRO_5043427907" evidence="1">
    <location>
        <begin position="23"/>
        <end position="117"/>
    </location>
</feature>
<organism evidence="2 3">
    <name type="scientific">Caerostris darwini</name>
    <dbReference type="NCBI Taxonomy" id="1538125"/>
    <lineage>
        <taxon>Eukaryota</taxon>
        <taxon>Metazoa</taxon>
        <taxon>Ecdysozoa</taxon>
        <taxon>Arthropoda</taxon>
        <taxon>Chelicerata</taxon>
        <taxon>Arachnida</taxon>
        <taxon>Araneae</taxon>
        <taxon>Araneomorphae</taxon>
        <taxon>Entelegynae</taxon>
        <taxon>Araneoidea</taxon>
        <taxon>Araneidae</taxon>
        <taxon>Caerostris</taxon>
    </lineage>
</organism>
<name>A0AAV4U678_9ARAC</name>
<keyword evidence="1" id="KW-0732">Signal</keyword>
<evidence type="ECO:0000313" key="2">
    <source>
        <dbReference type="EMBL" id="GIY53314.1"/>
    </source>
</evidence>
<gene>
    <name evidence="2" type="ORF">CDAR_39431</name>
</gene>
<evidence type="ECO:0000256" key="1">
    <source>
        <dbReference type="SAM" id="SignalP"/>
    </source>
</evidence>
<comment type="caution">
    <text evidence="2">The sequence shown here is derived from an EMBL/GenBank/DDBJ whole genome shotgun (WGS) entry which is preliminary data.</text>
</comment>
<accession>A0AAV4U678</accession>
<evidence type="ECO:0000313" key="3">
    <source>
        <dbReference type="Proteomes" id="UP001054837"/>
    </source>
</evidence>
<keyword evidence="3" id="KW-1185">Reference proteome</keyword>
<proteinExistence type="predicted"/>
<sequence length="117" mass="13072">MRSATLIISVLTVIILIDSASSFSIGDMLKTVADTKNDNGLLLMSQMLKIMYGGKPKNNSPNGVENEEGKSTFEEDKKNIEDLLMNLLTLRKSNAGKEKYMDIIKEFLFKPLNQQTV</sequence>
<protein>
    <submittedName>
        <fullName evidence="2">Uncharacterized protein</fullName>
    </submittedName>
</protein>